<proteinExistence type="predicted"/>
<reference evidence="2" key="1">
    <citation type="submission" date="2020-04" db="EMBL/GenBank/DDBJ databases">
        <authorList>
            <person name="Zhang T."/>
        </authorList>
    </citation>
    <scope>NUCLEOTIDE SEQUENCE</scope>
    <source>
        <strain evidence="2">HKST-UBA11</strain>
    </source>
</reference>
<comment type="caution">
    <text evidence="2">The sequence shown here is derived from an EMBL/GenBank/DDBJ whole genome shotgun (WGS) entry which is preliminary data.</text>
</comment>
<evidence type="ECO:0000256" key="1">
    <source>
        <dbReference type="SAM" id="Phobius"/>
    </source>
</evidence>
<evidence type="ECO:0000313" key="2">
    <source>
        <dbReference type="EMBL" id="MCA9385986.1"/>
    </source>
</evidence>
<dbReference type="EMBL" id="JAGQLH010000064">
    <property type="protein sequence ID" value="MCA9385986.1"/>
    <property type="molecule type" value="Genomic_DNA"/>
</dbReference>
<keyword evidence="1" id="KW-0812">Transmembrane</keyword>
<organism evidence="2 3">
    <name type="scientific">Candidatus Dojkabacteria bacterium</name>
    <dbReference type="NCBI Taxonomy" id="2099670"/>
    <lineage>
        <taxon>Bacteria</taxon>
        <taxon>Candidatus Dojkabacteria</taxon>
    </lineage>
</organism>
<dbReference type="PANTHER" id="PTHR23526:SF4">
    <property type="entry name" value="INTEGRAL MEMBRANE TRANSPORT PROTEIN"/>
    <property type="match status" value="1"/>
</dbReference>
<dbReference type="InterPro" id="IPR036259">
    <property type="entry name" value="MFS_trans_sf"/>
</dbReference>
<keyword evidence="1" id="KW-1133">Transmembrane helix</keyword>
<feature type="transmembrane region" description="Helical" evidence="1">
    <location>
        <begin position="72"/>
        <end position="90"/>
    </location>
</feature>
<feature type="transmembrane region" description="Helical" evidence="1">
    <location>
        <begin position="40"/>
        <end position="60"/>
    </location>
</feature>
<dbReference type="Proteomes" id="UP000754563">
    <property type="component" value="Unassembled WGS sequence"/>
</dbReference>
<feature type="transmembrane region" description="Helical" evidence="1">
    <location>
        <begin position="12"/>
        <end position="34"/>
    </location>
</feature>
<feature type="transmembrane region" description="Helical" evidence="1">
    <location>
        <begin position="241"/>
        <end position="260"/>
    </location>
</feature>
<gene>
    <name evidence="2" type="ORF">KC717_05050</name>
</gene>
<accession>A0A955L9H5</accession>
<name>A0A955L9H5_9BACT</name>
<feature type="transmembrane region" description="Helical" evidence="1">
    <location>
        <begin position="134"/>
        <end position="156"/>
    </location>
</feature>
<feature type="transmembrane region" description="Helical" evidence="1">
    <location>
        <begin position="162"/>
        <end position="185"/>
    </location>
</feature>
<feature type="transmembrane region" description="Helical" evidence="1">
    <location>
        <begin position="333"/>
        <end position="351"/>
    </location>
</feature>
<evidence type="ECO:0000313" key="3">
    <source>
        <dbReference type="Proteomes" id="UP000754563"/>
    </source>
</evidence>
<dbReference type="AlphaFoldDB" id="A0A955L9H5"/>
<dbReference type="Gene3D" id="1.20.1250.20">
    <property type="entry name" value="MFS general substrate transporter like domains"/>
    <property type="match status" value="2"/>
</dbReference>
<feature type="transmembrane region" description="Helical" evidence="1">
    <location>
        <begin position="96"/>
        <end position="113"/>
    </location>
</feature>
<dbReference type="SUPFAM" id="SSF103473">
    <property type="entry name" value="MFS general substrate transporter"/>
    <property type="match status" value="2"/>
</dbReference>
<evidence type="ECO:0008006" key="4">
    <source>
        <dbReference type="Google" id="ProtNLM"/>
    </source>
</evidence>
<dbReference type="InterPro" id="IPR052528">
    <property type="entry name" value="Sugar_transport-like"/>
</dbReference>
<reference evidence="2" key="2">
    <citation type="journal article" date="2021" name="Microbiome">
        <title>Successional dynamics and alternative stable states in a saline activated sludge microbial community over 9 years.</title>
        <authorList>
            <person name="Wang Y."/>
            <person name="Ye J."/>
            <person name="Ju F."/>
            <person name="Liu L."/>
            <person name="Boyd J.A."/>
            <person name="Deng Y."/>
            <person name="Parks D.H."/>
            <person name="Jiang X."/>
            <person name="Yin X."/>
            <person name="Woodcroft B.J."/>
            <person name="Tyson G.W."/>
            <person name="Hugenholtz P."/>
            <person name="Polz M.F."/>
            <person name="Zhang T."/>
        </authorList>
    </citation>
    <scope>NUCLEOTIDE SEQUENCE</scope>
    <source>
        <strain evidence="2">HKST-UBA11</strain>
    </source>
</reference>
<dbReference type="PANTHER" id="PTHR23526">
    <property type="entry name" value="INTEGRAL MEMBRANE TRANSPORT PROTEIN-RELATED"/>
    <property type="match status" value="1"/>
</dbReference>
<feature type="transmembrane region" description="Helical" evidence="1">
    <location>
        <begin position="357"/>
        <end position="373"/>
    </location>
</feature>
<sequence>MKNKDFALTTLVENFQALYSLSVHTFGIIFFYQLFGNNAFLAFLPIILRYFFLAVLIPYSSWIAGKIGTSKSLLLAVFLYIFSSLPLLLFQYVPNNFLVLSWLLLFILGDLFYNPARIYLYGQNSTHNNRGTTFAFKHITLTITKILTPLVSGYIIETFGFSRMIVLSALVASLSIVPIMMLHNLKFNVMLQNHSWFTNPSVKKLTLVNSIGRFGDHAGQTIWVLYLYFLFGQSTSNVGTLFTFTTAISIAFLYVFGLFLNKHNRIKSFKGTSLLYALTNILRALPISPIILDTCNKVVNQFRGEVAEVINYDFMNDNVKNKDKDEMMVIREIGLNLNIVISYLVGGLLLYFLDFQLTFISLGVIMAALSLLVKD</sequence>
<keyword evidence="1" id="KW-0472">Membrane</keyword>
<protein>
    <recommendedName>
        <fullName evidence="4">MFS transporter</fullName>
    </recommendedName>
</protein>